<dbReference type="GO" id="GO:0008168">
    <property type="term" value="F:methyltransferase activity"/>
    <property type="evidence" value="ECO:0007669"/>
    <property type="project" value="UniProtKB-KW"/>
</dbReference>
<dbReference type="CDD" id="cd02440">
    <property type="entry name" value="AdoMet_MTases"/>
    <property type="match status" value="1"/>
</dbReference>
<accession>A0A0S8G3M6</accession>
<protein>
    <recommendedName>
        <fullName evidence="3">Methyltransferase domain-containing protein</fullName>
    </recommendedName>
</protein>
<comment type="caution">
    <text evidence="4">The sequence shown here is derived from an EMBL/GenBank/DDBJ whole genome shotgun (WGS) entry which is preliminary data.</text>
</comment>
<reference evidence="4 5" key="1">
    <citation type="journal article" date="2015" name="Microbiome">
        <title>Genomic resolution of linkages in carbon, nitrogen, and sulfur cycling among widespread estuary sediment bacteria.</title>
        <authorList>
            <person name="Baker B.J."/>
            <person name="Lazar C.S."/>
            <person name="Teske A.P."/>
            <person name="Dick G.J."/>
        </authorList>
    </citation>
    <scope>NUCLEOTIDE SEQUENCE [LARGE SCALE GENOMIC DNA]</scope>
    <source>
        <strain evidence="4">SM23_40</strain>
    </source>
</reference>
<dbReference type="Gene3D" id="3.40.50.150">
    <property type="entry name" value="Vaccinia Virus protein VP39"/>
    <property type="match status" value="1"/>
</dbReference>
<name>A0A0S8G3M6_UNCT6</name>
<dbReference type="InterPro" id="IPR041698">
    <property type="entry name" value="Methyltransf_25"/>
</dbReference>
<evidence type="ECO:0000259" key="3">
    <source>
        <dbReference type="Pfam" id="PF13649"/>
    </source>
</evidence>
<dbReference type="SUPFAM" id="SSF53335">
    <property type="entry name" value="S-adenosyl-L-methionine-dependent methyltransferases"/>
    <property type="match status" value="1"/>
</dbReference>
<dbReference type="EMBL" id="LJUI01000115">
    <property type="protein sequence ID" value="KPK67640.1"/>
    <property type="molecule type" value="Genomic_DNA"/>
</dbReference>
<evidence type="ECO:0000313" key="5">
    <source>
        <dbReference type="Proteomes" id="UP000051717"/>
    </source>
</evidence>
<dbReference type="Proteomes" id="UP000051717">
    <property type="component" value="Unassembled WGS sequence"/>
</dbReference>
<dbReference type="AlphaFoldDB" id="A0A0S8G3M6"/>
<keyword evidence="2" id="KW-0808">Transferase</keyword>
<evidence type="ECO:0000313" key="4">
    <source>
        <dbReference type="EMBL" id="KPK67640.1"/>
    </source>
</evidence>
<dbReference type="InterPro" id="IPR029063">
    <property type="entry name" value="SAM-dependent_MTases_sf"/>
</dbReference>
<sequence>MCEQIRDDLRVAYDANAAARDGAAISDWKAEERGRFLAQLKKEKKTRLLEIGAGPGRDGVFFRENGLSVVCTDLSPAMVDLCRNKGLEAHVMDLLDLDFPAQSFEGVFALNCLLHVPKSEIRAVLAAIRDLLEPSGIFYMGVYGGKDFEGIWQYDHHEPKRFFALYTDRGMRALVSEFFELFYFRRIGLEGPGTVHFQSMMLRNRGPVERPSDH</sequence>
<organism evidence="4 5">
    <name type="scientific">candidate division TA06 bacterium SM23_40</name>
    <dbReference type="NCBI Taxonomy" id="1703774"/>
    <lineage>
        <taxon>Bacteria</taxon>
        <taxon>Bacteria division TA06</taxon>
    </lineage>
</organism>
<dbReference type="Pfam" id="PF13649">
    <property type="entry name" value="Methyltransf_25"/>
    <property type="match status" value="1"/>
</dbReference>
<gene>
    <name evidence="4" type="ORF">AMJ82_10205</name>
</gene>
<feature type="domain" description="Methyltransferase" evidence="3">
    <location>
        <begin position="49"/>
        <end position="136"/>
    </location>
</feature>
<evidence type="ECO:0000256" key="2">
    <source>
        <dbReference type="ARBA" id="ARBA00022679"/>
    </source>
</evidence>
<dbReference type="PANTHER" id="PTHR43861:SF1">
    <property type="entry name" value="TRANS-ACONITATE 2-METHYLTRANSFERASE"/>
    <property type="match status" value="1"/>
</dbReference>
<evidence type="ECO:0000256" key="1">
    <source>
        <dbReference type="ARBA" id="ARBA00022603"/>
    </source>
</evidence>
<dbReference type="PANTHER" id="PTHR43861">
    <property type="entry name" value="TRANS-ACONITATE 2-METHYLTRANSFERASE-RELATED"/>
    <property type="match status" value="1"/>
</dbReference>
<keyword evidence="1" id="KW-0489">Methyltransferase</keyword>
<dbReference type="GO" id="GO:0032259">
    <property type="term" value="P:methylation"/>
    <property type="evidence" value="ECO:0007669"/>
    <property type="project" value="UniProtKB-KW"/>
</dbReference>
<proteinExistence type="predicted"/>